<reference evidence="2 3" key="1">
    <citation type="submission" date="2016-10" db="EMBL/GenBank/DDBJ databases">
        <authorList>
            <person name="de Groot N.N."/>
        </authorList>
    </citation>
    <scope>NUCLEOTIDE SEQUENCE [LARGE SCALE GENOMIC DNA]</scope>
    <source>
        <strain evidence="2 3">A52C2</strain>
    </source>
</reference>
<keyword evidence="3" id="KW-1185">Reference proteome</keyword>
<dbReference type="OrthoDB" id="7351979at2"/>
<dbReference type="InterPro" id="IPR045632">
    <property type="entry name" value="DUF6314"/>
</dbReference>
<proteinExistence type="predicted"/>
<evidence type="ECO:0000313" key="3">
    <source>
        <dbReference type="Proteomes" id="UP000199647"/>
    </source>
</evidence>
<gene>
    <name evidence="2" type="ORF">SAMN05216548_101298</name>
</gene>
<dbReference type="Proteomes" id="UP000199647">
    <property type="component" value="Unassembled WGS sequence"/>
</dbReference>
<name>A0A1H9A1M0_9HYPH</name>
<feature type="domain" description="DUF6314" evidence="1">
    <location>
        <begin position="17"/>
        <end position="148"/>
    </location>
</feature>
<evidence type="ECO:0000313" key="2">
    <source>
        <dbReference type="EMBL" id="SEP70377.1"/>
    </source>
</evidence>
<accession>A0A1H9A1M0</accession>
<dbReference type="RefSeq" id="WP_143061852.1">
    <property type="nucleotide sequence ID" value="NZ_FOFG01000001.1"/>
</dbReference>
<dbReference type="EMBL" id="FOFG01000001">
    <property type="protein sequence ID" value="SEP70377.1"/>
    <property type="molecule type" value="Genomic_DNA"/>
</dbReference>
<dbReference type="Pfam" id="PF19834">
    <property type="entry name" value="DUF6314"/>
    <property type="match status" value="1"/>
</dbReference>
<protein>
    <recommendedName>
        <fullName evidence="1">DUF6314 domain-containing protein</fullName>
    </recommendedName>
</protein>
<dbReference type="AlphaFoldDB" id="A0A1H9A1M0"/>
<organism evidence="2 3">
    <name type="scientific">Faunimonas pinastri</name>
    <dbReference type="NCBI Taxonomy" id="1855383"/>
    <lineage>
        <taxon>Bacteria</taxon>
        <taxon>Pseudomonadati</taxon>
        <taxon>Pseudomonadota</taxon>
        <taxon>Alphaproteobacteria</taxon>
        <taxon>Hyphomicrobiales</taxon>
        <taxon>Afifellaceae</taxon>
        <taxon>Faunimonas</taxon>
    </lineage>
</organism>
<evidence type="ECO:0000259" key="1">
    <source>
        <dbReference type="Pfam" id="PF19834"/>
    </source>
</evidence>
<sequence length="150" mass="16802">MKRDPEPGGTRSVFDMLEGRWAIARTVEGQARFDGEAVFTPRADGRLDYLEEGELALEGGGRFHSARSYVYARRENGLAVFFEDGVSLFHEVNLSGPGEIASGTAEHLCRADTYRTRYDFEPGGARFTVTHRVTGPRKDYVMRSTYTRLG</sequence>